<gene>
    <name evidence="2" type="ORF">HYH02_012194</name>
</gene>
<evidence type="ECO:0000313" key="3">
    <source>
        <dbReference type="Proteomes" id="UP000613740"/>
    </source>
</evidence>
<evidence type="ECO:0000256" key="1">
    <source>
        <dbReference type="SAM" id="MobiDB-lite"/>
    </source>
</evidence>
<dbReference type="GO" id="GO:0016020">
    <property type="term" value="C:membrane"/>
    <property type="evidence" value="ECO:0007669"/>
    <property type="project" value="TreeGrafter"/>
</dbReference>
<dbReference type="OrthoDB" id="63514at2759"/>
<accession>A0A835SWC6</accession>
<dbReference type="EMBL" id="JAEHOD010000056">
    <property type="protein sequence ID" value="KAG2434527.1"/>
    <property type="molecule type" value="Genomic_DNA"/>
</dbReference>
<evidence type="ECO:0000313" key="2">
    <source>
        <dbReference type="EMBL" id="KAG2434527.1"/>
    </source>
</evidence>
<protein>
    <submittedName>
        <fullName evidence="2">Uncharacterized protein</fullName>
    </submittedName>
</protein>
<dbReference type="GO" id="GO:0046513">
    <property type="term" value="P:ceramide biosynthetic process"/>
    <property type="evidence" value="ECO:0007669"/>
    <property type="project" value="TreeGrafter"/>
</dbReference>
<dbReference type="Proteomes" id="UP000613740">
    <property type="component" value="Unassembled WGS sequence"/>
</dbReference>
<dbReference type="GO" id="GO:0004620">
    <property type="term" value="F:phospholipase activity"/>
    <property type="evidence" value="ECO:0007669"/>
    <property type="project" value="TreeGrafter"/>
</dbReference>
<dbReference type="PANTHER" id="PTHR12393">
    <property type="entry name" value="SPHINGOMYELIN PHOSPHODIESTERASE RELATED"/>
    <property type="match status" value="1"/>
</dbReference>
<reference evidence="2" key="1">
    <citation type="journal article" date="2020" name="bioRxiv">
        <title>Comparative genomics of Chlamydomonas.</title>
        <authorList>
            <person name="Craig R.J."/>
            <person name="Hasan A.R."/>
            <person name="Ness R.W."/>
            <person name="Keightley P.D."/>
        </authorList>
    </citation>
    <scope>NUCLEOTIDE SEQUENCE</scope>
    <source>
        <strain evidence="2">CCAP 11/173</strain>
    </source>
</reference>
<keyword evidence="3" id="KW-1185">Reference proteome</keyword>
<feature type="region of interest" description="Disordered" evidence="1">
    <location>
        <begin position="107"/>
        <end position="145"/>
    </location>
</feature>
<proteinExistence type="predicted"/>
<dbReference type="GO" id="GO:0005783">
    <property type="term" value="C:endoplasmic reticulum"/>
    <property type="evidence" value="ECO:0007669"/>
    <property type="project" value="TreeGrafter"/>
</dbReference>
<sequence length="711" mass="72919">MIKLGAVGSSGLPWPGREFAIKFGSPESWHAFNLRKRKRLLCAAAYSGHAASLEVALAHAGVLLDAPMLDAVVSAAALGGHLEACAQLLVHPVAKPPTYAPVETVDLTASDTSGGGRGGGAGGGRAGNQQGGGAAPPAGEPGESLRYRVPPEEAVTNAAAGGHVAVLRLLLQARNTAAVVEVSASALKQRLAPVALAACGSGQLQVLDWLDETYQYAPGFAEVEAAAKAGQVELFEVLLRPRPRSRFFRQRVAALRAALRQGLTAVAAVAAGAAAAPADGESEAGGCAAGTEPSSSSLVAASVSERAAIEALAARVATALAEGAAVAAAATAAAAAPAAAAADAAAATATAAAAAGAGGEAAAQQPPPQQEVIPLTNKQRLSLLCAMTAGLPLPALQRHFSVLWLAYETALLQQPPALGPGEAAAAAGAADTSMMSAMSDLLFAAISSHTPCWREKWEWLRARLALHEPANVVLQRMLINPGPHNRSEALEAACGPLPQYCQRLRVLHAAGMQPTSSAVERAIEGGHPDAVFYLWKQCKIACRVADVPFQTFVMNHSRGCLGVLMLMSSHGMVFTPTHVKQAASRGDWPEDSLMWLLDEVRSARRGGAALDAGGGAAAAQQASVQAVWTAAATHAAHHGYGVPLLRSLVERGASVSLAAVAEGGSVRTLAWAARLRGEEARRVHESGNLAAVGWLQERQLLGGRGEADQQW</sequence>
<dbReference type="GO" id="GO:0030149">
    <property type="term" value="P:sphingolipid catabolic process"/>
    <property type="evidence" value="ECO:0007669"/>
    <property type="project" value="TreeGrafter"/>
</dbReference>
<feature type="compositionally biased region" description="Gly residues" evidence="1">
    <location>
        <begin position="113"/>
        <end position="134"/>
    </location>
</feature>
<dbReference type="AlphaFoldDB" id="A0A835SWC6"/>
<name>A0A835SWC6_9CHLO</name>
<comment type="caution">
    <text evidence="2">The sequence shown here is derived from an EMBL/GenBank/DDBJ whole genome shotgun (WGS) entry which is preliminary data.</text>
</comment>
<organism evidence="2 3">
    <name type="scientific">Chlamydomonas schloesseri</name>
    <dbReference type="NCBI Taxonomy" id="2026947"/>
    <lineage>
        <taxon>Eukaryota</taxon>
        <taxon>Viridiplantae</taxon>
        <taxon>Chlorophyta</taxon>
        <taxon>core chlorophytes</taxon>
        <taxon>Chlorophyceae</taxon>
        <taxon>CS clade</taxon>
        <taxon>Chlamydomonadales</taxon>
        <taxon>Chlamydomonadaceae</taxon>
        <taxon>Chlamydomonas</taxon>
    </lineage>
</organism>
<dbReference type="GO" id="GO:0071944">
    <property type="term" value="C:cell periphery"/>
    <property type="evidence" value="ECO:0007669"/>
    <property type="project" value="TreeGrafter"/>
</dbReference>
<dbReference type="PANTHER" id="PTHR12393:SF6">
    <property type="entry name" value="SPHINGOMYELIN PHOSPHODIESTERASE 2"/>
    <property type="match status" value="1"/>
</dbReference>